<dbReference type="SUPFAM" id="SSF54236">
    <property type="entry name" value="Ubiquitin-like"/>
    <property type="match status" value="1"/>
</dbReference>
<evidence type="ECO:0000259" key="2">
    <source>
        <dbReference type="Pfam" id="PF11976"/>
    </source>
</evidence>
<dbReference type="AlphaFoldDB" id="A0A2K6GC74"/>
<dbReference type="PANTHER" id="PTHR10562">
    <property type="entry name" value="SMALL UBIQUITIN-RELATED MODIFIER"/>
    <property type="match status" value="1"/>
</dbReference>
<feature type="domain" description="Rad60/SUMO-like" evidence="2">
    <location>
        <begin position="12"/>
        <end position="48"/>
    </location>
</feature>
<keyword evidence="4" id="KW-1185">Reference proteome</keyword>
<dbReference type="Proteomes" id="UP000233160">
    <property type="component" value="Unassembled WGS sequence"/>
</dbReference>
<reference evidence="3" key="2">
    <citation type="submission" date="2025-09" db="UniProtKB">
        <authorList>
            <consortium name="Ensembl"/>
        </authorList>
    </citation>
    <scope>IDENTIFICATION</scope>
</reference>
<proteinExistence type="predicted"/>
<dbReference type="Ensembl" id="ENSPCOT00000034515.1">
    <property type="protein sequence ID" value="ENSPCOP00000023835.1"/>
    <property type="gene ID" value="ENSPCOG00000024073.1"/>
</dbReference>
<evidence type="ECO:0000313" key="3">
    <source>
        <dbReference type="Ensembl" id="ENSPCOP00000023835.1"/>
    </source>
</evidence>
<dbReference type="InterPro" id="IPR022617">
    <property type="entry name" value="Rad60/SUMO-like_dom"/>
</dbReference>
<accession>A0A2K6GC74</accession>
<reference evidence="3" key="1">
    <citation type="submission" date="2025-08" db="UniProtKB">
        <authorList>
            <consortium name="Ensembl"/>
        </authorList>
    </citation>
    <scope>IDENTIFICATION</scope>
</reference>
<dbReference type="GeneTree" id="ENSGT01090000260115"/>
<dbReference type="InterPro" id="IPR029071">
    <property type="entry name" value="Ubiquitin-like_domsf"/>
</dbReference>
<evidence type="ECO:0000313" key="4">
    <source>
        <dbReference type="Proteomes" id="UP000233160"/>
    </source>
</evidence>
<evidence type="ECO:0000256" key="1">
    <source>
        <dbReference type="ARBA" id="ARBA00022499"/>
    </source>
</evidence>
<dbReference type="STRING" id="379532.ENSPCOP00000023835"/>
<keyword evidence="1" id="KW-1017">Isopeptide bond</keyword>
<protein>
    <recommendedName>
        <fullName evidence="2">Rad60/SUMO-like domain-containing protein</fullName>
    </recommendedName>
</protein>
<name>A0A2K6GC74_PROCO</name>
<dbReference type="Gene3D" id="3.10.20.90">
    <property type="entry name" value="Phosphatidylinositol 3-kinase Catalytic Subunit, Chain A, domain 1"/>
    <property type="match status" value="1"/>
</dbReference>
<organism evidence="3 4">
    <name type="scientific">Propithecus coquereli</name>
    <name type="common">Coquerel's sifaka</name>
    <name type="synonym">Propithecus verreauxi coquereli</name>
    <dbReference type="NCBI Taxonomy" id="379532"/>
    <lineage>
        <taxon>Eukaryota</taxon>
        <taxon>Metazoa</taxon>
        <taxon>Chordata</taxon>
        <taxon>Craniata</taxon>
        <taxon>Vertebrata</taxon>
        <taxon>Euteleostomi</taxon>
        <taxon>Mammalia</taxon>
        <taxon>Eutheria</taxon>
        <taxon>Euarchontoglires</taxon>
        <taxon>Primates</taxon>
        <taxon>Strepsirrhini</taxon>
        <taxon>Lemuriformes</taxon>
        <taxon>Indriidae</taxon>
        <taxon>Propithecus</taxon>
    </lineage>
</organism>
<sequence>ISDQETKSSKYIKLKVIGQDSSETHFKVKMTIHLKKFKESYCQRQTMNSLREIVSLVMI</sequence>
<dbReference type="Pfam" id="PF11976">
    <property type="entry name" value="Rad60-SLD"/>
    <property type="match status" value="1"/>
</dbReference>